<feature type="domain" description="YgjP-like metallopeptidase" evidence="1">
    <location>
        <begin position="20"/>
        <end position="86"/>
    </location>
</feature>
<dbReference type="HOGENOM" id="CLU_2230518_0_0_2"/>
<dbReference type="KEGG" id="tnu:BD01_1188"/>
<dbReference type="Pfam" id="PF01863">
    <property type="entry name" value="YgjP-like"/>
    <property type="match status" value="1"/>
</dbReference>
<dbReference type="Gene3D" id="3.30.2010.10">
    <property type="entry name" value="Metalloproteases ('zincins'), catalytic domain"/>
    <property type="match status" value="1"/>
</dbReference>
<evidence type="ECO:0000259" key="1">
    <source>
        <dbReference type="Pfam" id="PF01863"/>
    </source>
</evidence>
<sequence>MLEDVLERAKELTKYQGEFRVKVRPLKTSIARVSFRHGTITVDPSVLNLSEEEILYILVHELAHLKAGTVYHSSLFWEVVSQVFPKEIAVEMEDRIILKLRKKLV</sequence>
<dbReference type="CDD" id="cd07344">
    <property type="entry name" value="M48_yhfN_like"/>
    <property type="match status" value="1"/>
</dbReference>
<dbReference type="STRING" id="195522.BD01_1188"/>
<dbReference type="RefSeq" id="WP_051482169.1">
    <property type="nucleotide sequence ID" value="NZ_CP007264.1"/>
</dbReference>
<dbReference type="GeneID" id="24957681"/>
<organism evidence="2 3">
    <name type="scientific">Thermococcus nautili</name>
    <dbReference type="NCBI Taxonomy" id="195522"/>
    <lineage>
        <taxon>Archaea</taxon>
        <taxon>Methanobacteriati</taxon>
        <taxon>Methanobacteriota</taxon>
        <taxon>Thermococci</taxon>
        <taxon>Thermococcales</taxon>
        <taxon>Thermococcaceae</taxon>
        <taxon>Thermococcus</taxon>
    </lineage>
</organism>
<accession>W8P5P6</accession>
<dbReference type="InterPro" id="IPR002725">
    <property type="entry name" value="YgjP-like_metallopeptidase"/>
</dbReference>
<dbReference type="OrthoDB" id="101177at2157"/>
<protein>
    <submittedName>
        <fullName evidence="2">Putative metal-dependent hydrolase</fullName>
    </submittedName>
</protein>
<evidence type="ECO:0000313" key="3">
    <source>
        <dbReference type="Proteomes" id="UP000019434"/>
    </source>
</evidence>
<dbReference type="eggNOG" id="arCOG02625">
    <property type="taxonomic scope" value="Archaea"/>
</dbReference>
<reference evidence="2 3" key="1">
    <citation type="submission" date="2014-02" db="EMBL/GenBank/DDBJ databases">
        <title>Genome Sequence of an Hyperthermophilic Archaeon, Thermococcus nautili 30-1, producing viral vesicles.</title>
        <authorList>
            <person name="Oberto J."/>
            <person name="Gaudin M."/>
            <person name="Cossu M."/>
            <person name="Gorlas A."/>
            <person name="Slesarev A."/>
            <person name="Marguet E."/>
            <person name="Forterre P."/>
        </authorList>
    </citation>
    <scope>NUCLEOTIDE SEQUENCE [LARGE SCALE GENOMIC DNA]</scope>
    <source>
        <strain evidence="2 3">30-1</strain>
    </source>
</reference>
<proteinExistence type="predicted"/>
<dbReference type="GO" id="GO:0016787">
    <property type="term" value="F:hydrolase activity"/>
    <property type="evidence" value="ECO:0007669"/>
    <property type="project" value="UniProtKB-KW"/>
</dbReference>
<dbReference type="Proteomes" id="UP000019434">
    <property type="component" value="Chromosome"/>
</dbReference>
<dbReference type="AlphaFoldDB" id="W8P5P6"/>
<dbReference type="EMBL" id="CP007264">
    <property type="protein sequence ID" value="AHL22805.1"/>
    <property type="molecule type" value="Genomic_DNA"/>
</dbReference>
<keyword evidence="2" id="KW-0378">Hydrolase</keyword>
<gene>
    <name evidence="2" type="ORF">BD01_1188</name>
</gene>
<name>W8P5P6_9EURY</name>
<evidence type="ECO:0000313" key="2">
    <source>
        <dbReference type="EMBL" id="AHL22805.1"/>
    </source>
</evidence>
<keyword evidence="3" id="KW-1185">Reference proteome</keyword>